<evidence type="ECO:0000313" key="5">
    <source>
        <dbReference type="Proteomes" id="UP000524246"/>
    </source>
</evidence>
<dbReference type="EC" id="5.99.1.4" evidence="1"/>
<dbReference type="GO" id="GO:0006749">
    <property type="term" value="P:glutathione metabolic process"/>
    <property type="evidence" value="ECO:0007669"/>
    <property type="project" value="TreeGrafter"/>
</dbReference>
<feature type="active site" description="Nucleophile" evidence="2">
    <location>
        <position position="13"/>
    </location>
</feature>
<dbReference type="PANTHER" id="PTHR42943">
    <property type="entry name" value="GLUTATHIONE S-TRANSFERASE KAPPA"/>
    <property type="match status" value="1"/>
</dbReference>
<name>A0A7X9IJ57_9DELT</name>
<dbReference type="GO" id="GO:0004602">
    <property type="term" value="F:glutathione peroxidase activity"/>
    <property type="evidence" value="ECO:0007669"/>
    <property type="project" value="TreeGrafter"/>
</dbReference>
<proteinExistence type="inferred from homology"/>
<dbReference type="GO" id="GO:0004364">
    <property type="term" value="F:glutathione transferase activity"/>
    <property type="evidence" value="ECO:0007669"/>
    <property type="project" value="TreeGrafter"/>
</dbReference>
<dbReference type="Proteomes" id="UP000524246">
    <property type="component" value="Unassembled WGS sequence"/>
</dbReference>
<protein>
    <recommendedName>
        <fullName evidence="1">2-hydroxychromene-2-carboxylate isomerase</fullName>
        <ecNumber evidence="1">5.99.1.4</ecNumber>
    </recommendedName>
</protein>
<comment type="caution">
    <text evidence="4">The sequence shown here is derived from an EMBL/GenBank/DDBJ whole genome shotgun (WGS) entry which is preliminary data.</text>
</comment>
<accession>A0A7X9IJ57</accession>
<dbReference type="AlphaFoldDB" id="A0A7X9IJ57"/>
<dbReference type="SUPFAM" id="SSF52833">
    <property type="entry name" value="Thioredoxin-like"/>
    <property type="match status" value="1"/>
</dbReference>
<sequence>MTISVEVYYSFQSPYCYLALDQIYDLEKKFDIELLWQPFSARAAGQQLSASPINPDKLSYIFEDTKRFAENCNIPLTYPESWPEIEFDPSRITRGAIVASDMGILLEYNYKVFHRCWGLGQNPNEDNFMNELCDELDIDIGEFLSKVSSSDTRERVKGIFKRGKKLGVFDVPTLIVDKDRFFGLDKLATLPAFLEKKTGGR</sequence>
<comment type="catalytic activity">
    <reaction evidence="1">
        <text>2-hydroxychromene-2-carboxylate = (3E)-4-(2-hydroxyphenyl)-2-oxobut-3-enoate</text>
        <dbReference type="Rhea" id="RHEA:27401"/>
        <dbReference type="ChEBI" id="CHEBI:59350"/>
        <dbReference type="ChEBI" id="CHEBI:59353"/>
        <dbReference type="EC" id="5.99.1.4"/>
    </reaction>
</comment>
<dbReference type="PIRSF" id="PIRSF006386">
    <property type="entry name" value="HCCAis_GSTk"/>
    <property type="match status" value="1"/>
</dbReference>
<organism evidence="4 5">
    <name type="scientific">SAR324 cluster bacterium</name>
    <dbReference type="NCBI Taxonomy" id="2024889"/>
    <lineage>
        <taxon>Bacteria</taxon>
        <taxon>Deltaproteobacteria</taxon>
        <taxon>SAR324 cluster</taxon>
    </lineage>
</organism>
<evidence type="ECO:0000259" key="3">
    <source>
        <dbReference type="Pfam" id="PF01323"/>
    </source>
</evidence>
<dbReference type="Gene3D" id="3.40.30.10">
    <property type="entry name" value="Glutaredoxin"/>
    <property type="match status" value="1"/>
</dbReference>
<feature type="domain" description="DSBA-like thioredoxin" evidence="3">
    <location>
        <begin position="5"/>
        <end position="192"/>
    </location>
</feature>
<dbReference type="Pfam" id="PF01323">
    <property type="entry name" value="DSBA"/>
    <property type="match status" value="1"/>
</dbReference>
<gene>
    <name evidence="4" type="ORF">GYA55_01300</name>
</gene>
<dbReference type="InterPro" id="IPR014440">
    <property type="entry name" value="HCCAis_GSTk"/>
</dbReference>
<comment type="similarity">
    <text evidence="1">Belongs to the GST superfamily. NadH family.</text>
</comment>
<dbReference type="InterPro" id="IPR001853">
    <property type="entry name" value="DSBA-like_thioredoxin_dom"/>
</dbReference>
<dbReference type="InterPro" id="IPR051924">
    <property type="entry name" value="GST_Kappa/NadH"/>
</dbReference>
<reference evidence="4 5" key="1">
    <citation type="journal article" date="2020" name="Biotechnol. Biofuels">
        <title>New insights from the biogas microbiome by comprehensive genome-resolved metagenomics of nearly 1600 species originating from multiple anaerobic digesters.</title>
        <authorList>
            <person name="Campanaro S."/>
            <person name="Treu L."/>
            <person name="Rodriguez-R L.M."/>
            <person name="Kovalovszki A."/>
            <person name="Ziels R.M."/>
            <person name="Maus I."/>
            <person name="Zhu X."/>
            <person name="Kougias P.G."/>
            <person name="Basile A."/>
            <person name="Luo G."/>
            <person name="Schluter A."/>
            <person name="Konstantinidis K.T."/>
            <person name="Angelidaki I."/>
        </authorList>
    </citation>
    <scope>NUCLEOTIDE SEQUENCE [LARGE SCALE GENOMIC DNA]</scope>
    <source>
        <strain evidence="4">AS27yjCOA_65</strain>
    </source>
</reference>
<evidence type="ECO:0000256" key="1">
    <source>
        <dbReference type="PIRNR" id="PIRNR006386"/>
    </source>
</evidence>
<keyword evidence="1" id="KW-0413">Isomerase</keyword>
<dbReference type="InterPro" id="IPR036249">
    <property type="entry name" value="Thioredoxin-like_sf"/>
</dbReference>
<evidence type="ECO:0000313" key="4">
    <source>
        <dbReference type="EMBL" id="NMC61782.1"/>
    </source>
</evidence>
<evidence type="ECO:0000256" key="2">
    <source>
        <dbReference type="PIRSR" id="PIRSR006386-1"/>
    </source>
</evidence>
<dbReference type="PANTHER" id="PTHR42943:SF2">
    <property type="entry name" value="GLUTATHIONE S-TRANSFERASE KAPPA 1"/>
    <property type="match status" value="1"/>
</dbReference>
<dbReference type="EMBL" id="JAAZON010000047">
    <property type="protein sequence ID" value="NMC61782.1"/>
    <property type="molecule type" value="Genomic_DNA"/>
</dbReference>
<dbReference type="GO" id="GO:0018845">
    <property type="term" value="F:2-hydroxychromene-2-carboxylate isomerase activity"/>
    <property type="evidence" value="ECO:0007669"/>
    <property type="project" value="UniProtKB-UniRule"/>
</dbReference>